<reference evidence="2 3" key="1">
    <citation type="submission" date="2020-08" db="EMBL/GenBank/DDBJ databases">
        <title>Sequencing the genomes of 1000 actinobacteria strains.</title>
        <authorList>
            <person name="Klenk H.-P."/>
        </authorList>
    </citation>
    <scope>NUCLEOTIDE SEQUENCE [LARGE SCALE GENOMIC DNA]</scope>
    <source>
        <strain evidence="2 3">DSM 43149</strain>
    </source>
</reference>
<organism evidence="2 3">
    <name type="scientific">Actinoplanes digitatis</name>
    <dbReference type="NCBI Taxonomy" id="1868"/>
    <lineage>
        <taxon>Bacteria</taxon>
        <taxon>Bacillati</taxon>
        <taxon>Actinomycetota</taxon>
        <taxon>Actinomycetes</taxon>
        <taxon>Micromonosporales</taxon>
        <taxon>Micromonosporaceae</taxon>
        <taxon>Actinoplanes</taxon>
    </lineage>
</organism>
<evidence type="ECO:0000256" key="1">
    <source>
        <dbReference type="SAM" id="Phobius"/>
    </source>
</evidence>
<evidence type="ECO:0000313" key="2">
    <source>
        <dbReference type="EMBL" id="MBB4765137.1"/>
    </source>
</evidence>
<evidence type="ECO:0000313" key="3">
    <source>
        <dbReference type="Proteomes" id="UP000578112"/>
    </source>
</evidence>
<comment type="caution">
    <text evidence="2">The sequence shown here is derived from an EMBL/GenBank/DDBJ whole genome shotgun (WGS) entry which is preliminary data.</text>
</comment>
<protein>
    <submittedName>
        <fullName evidence="2">Uncharacterized protein</fullName>
    </submittedName>
</protein>
<accession>A0A7W7I2G8</accession>
<keyword evidence="1" id="KW-0812">Transmembrane</keyword>
<dbReference type="RefSeq" id="WP_184996238.1">
    <property type="nucleotide sequence ID" value="NZ_BOMK01000081.1"/>
</dbReference>
<keyword evidence="1" id="KW-0472">Membrane</keyword>
<dbReference type="Proteomes" id="UP000578112">
    <property type="component" value="Unassembled WGS sequence"/>
</dbReference>
<feature type="transmembrane region" description="Helical" evidence="1">
    <location>
        <begin position="82"/>
        <end position="103"/>
    </location>
</feature>
<sequence>MAARATLDSVRIVQQGAELHVHGWAAGTEGLGPVAYRDTPGRWAEAARGDAQPPLDAVAVALVCCGLSLVVAWSFVPGLGQGAFLGGAVVTLLACAVLVWLRLRATGSARRARARLRQTGDVYRLTGAGEQQRLRKLLETVESLDAILVDLHRFQVGGRRPMVDLAELQRAAARALLTVAAQLSILQSIGAERRKTRTTAQRLRAIDPGLRAKLGQADAALARSMKLVEDEMKPVVRDLKQMTALAGDMLDTWRYQLRRRAEEEHAHRVLRDAWTVLDGSADQRESAADSDWRSEIMATMQALRALIDQYGPDFLPPPDHA</sequence>
<proteinExistence type="predicted"/>
<keyword evidence="1" id="KW-1133">Transmembrane helix</keyword>
<gene>
    <name evidence="2" type="ORF">BJ971_005693</name>
</gene>
<keyword evidence="3" id="KW-1185">Reference proteome</keyword>
<dbReference type="AlphaFoldDB" id="A0A7W7I2G8"/>
<dbReference type="EMBL" id="JACHNH010000001">
    <property type="protein sequence ID" value="MBB4765137.1"/>
    <property type="molecule type" value="Genomic_DNA"/>
</dbReference>
<feature type="transmembrane region" description="Helical" evidence="1">
    <location>
        <begin position="57"/>
        <end position="76"/>
    </location>
</feature>
<name>A0A7W7I2G8_9ACTN</name>